<reference evidence="2" key="1">
    <citation type="journal article" date="2019" name="Int. J. Syst. Evol. Microbiol.">
        <title>The Global Catalogue of Microorganisms (GCM) 10K type strain sequencing project: providing services to taxonomists for standard genome sequencing and annotation.</title>
        <authorList>
            <consortium name="The Broad Institute Genomics Platform"/>
            <consortium name="The Broad Institute Genome Sequencing Center for Infectious Disease"/>
            <person name="Wu L."/>
            <person name="Ma J."/>
        </authorList>
    </citation>
    <scope>NUCLEOTIDE SEQUENCE [LARGE SCALE GENOMIC DNA]</scope>
    <source>
        <strain evidence="2">JCM 17986</strain>
    </source>
</reference>
<evidence type="ECO:0000313" key="2">
    <source>
        <dbReference type="Proteomes" id="UP001500466"/>
    </source>
</evidence>
<evidence type="ECO:0008006" key="3">
    <source>
        <dbReference type="Google" id="ProtNLM"/>
    </source>
</evidence>
<comment type="caution">
    <text evidence="1">The sequence shown here is derived from an EMBL/GenBank/DDBJ whole genome shotgun (WGS) entry which is preliminary data.</text>
</comment>
<dbReference type="Gene3D" id="3.40.50.1820">
    <property type="entry name" value="alpha/beta hydrolase"/>
    <property type="match status" value="1"/>
</dbReference>
<proteinExistence type="predicted"/>
<organism evidence="1 2">
    <name type="scientific">Yinghuangia aomiensis</name>
    <dbReference type="NCBI Taxonomy" id="676205"/>
    <lineage>
        <taxon>Bacteria</taxon>
        <taxon>Bacillati</taxon>
        <taxon>Actinomycetota</taxon>
        <taxon>Actinomycetes</taxon>
        <taxon>Kitasatosporales</taxon>
        <taxon>Streptomycetaceae</taxon>
        <taxon>Yinghuangia</taxon>
    </lineage>
</organism>
<dbReference type="InterPro" id="IPR029058">
    <property type="entry name" value="AB_hydrolase_fold"/>
</dbReference>
<keyword evidence="2" id="KW-1185">Reference proteome</keyword>
<sequence>MAYDEAWQQFWPNLRGWRRMYVLEKSRHLSYTDIQILMPQIAAHLGQPPGSTEPMLGTIRPDRAVAATRAFVTAFFDLHLRGRATRLFDGTSGAYPEMRFELR</sequence>
<protein>
    <recommendedName>
        <fullName evidence="3">1-alkyl-2-acetylglycerophosphocholine esterase</fullName>
    </recommendedName>
</protein>
<name>A0ABP9H3Z7_9ACTN</name>
<gene>
    <name evidence="1" type="ORF">GCM10023205_25130</name>
</gene>
<accession>A0ABP9H3Z7</accession>
<evidence type="ECO:0000313" key="1">
    <source>
        <dbReference type="EMBL" id="GAA4960748.1"/>
    </source>
</evidence>
<dbReference type="Proteomes" id="UP001500466">
    <property type="component" value="Unassembled WGS sequence"/>
</dbReference>
<dbReference type="EMBL" id="BAABHS010000007">
    <property type="protein sequence ID" value="GAA4960748.1"/>
    <property type="molecule type" value="Genomic_DNA"/>
</dbReference>